<gene>
    <name evidence="2" type="ORF">N6H18_14515</name>
</gene>
<reference evidence="2" key="1">
    <citation type="submission" date="2022-09" db="EMBL/GenBank/DDBJ databases">
        <title>Comparative genomics and taxonomic characterization of three novel marine species of genus Reichenbachiella exhibiting antioxidant and polysaccharide degradation activities.</title>
        <authorList>
            <person name="Muhammad N."/>
            <person name="Lee Y.-J."/>
            <person name="Ko J."/>
            <person name="Kim S.-G."/>
        </authorList>
    </citation>
    <scope>NUCLEOTIDE SEQUENCE</scope>
    <source>
        <strain evidence="2">BKB1-1</strain>
    </source>
</reference>
<dbReference type="EMBL" id="CP106679">
    <property type="protein sequence ID" value="UXP31562.1"/>
    <property type="molecule type" value="Genomic_DNA"/>
</dbReference>
<dbReference type="Pfam" id="PF12275">
    <property type="entry name" value="DUF3616"/>
    <property type="match status" value="1"/>
</dbReference>
<accession>A0ABY6CM31</accession>
<protein>
    <submittedName>
        <fullName evidence="2">DUF3616 domain-containing protein</fullName>
    </submittedName>
</protein>
<dbReference type="InterPro" id="IPR036415">
    <property type="entry name" value="Lamin_tail_dom_sf"/>
</dbReference>
<dbReference type="InterPro" id="IPR022060">
    <property type="entry name" value="DUF3616"/>
</dbReference>
<dbReference type="Pfam" id="PF00932">
    <property type="entry name" value="LTD"/>
    <property type="match status" value="1"/>
</dbReference>
<dbReference type="Proteomes" id="UP001065174">
    <property type="component" value="Chromosome"/>
</dbReference>
<dbReference type="SUPFAM" id="SSF74853">
    <property type="entry name" value="Lamin A/C globular tail domain"/>
    <property type="match status" value="1"/>
</dbReference>
<dbReference type="PROSITE" id="PS51841">
    <property type="entry name" value="LTD"/>
    <property type="match status" value="1"/>
</dbReference>
<dbReference type="Pfam" id="PF18962">
    <property type="entry name" value="Por_Secre_tail"/>
    <property type="match status" value="1"/>
</dbReference>
<organism evidence="2 3">
    <name type="scientific">Reichenbachiella agarivorans</name>
    <dbReference type="NCBI Taxonomy" id="2979464"/>
    <lineage>
        <taxon>Bacteria</taxon>
        <taxon>Pseudomonadati</taxon>
        <taxon>Bacteroidota</taxon>
        <taxon>Cytophagia</taxon>
        <taxon>Cytophagales</taxon>
        <taxon>Reichenbachiellaceae</taxon>
        <taxon>Reichenbachiella</taxon>
    </lineage>
</organism>
<keyword evidence="3" id="KW-1185">Reference proteome</keyword>
<dbReference type="InterPro" id="IPR026444">
    <property type="entry name" value="Secre_tail"/>
</dbReference>
<sequence length="1757" mass="184951">MKKTLRVWLGVRARYKRLSQSIFLLCMLMISISGYSQAKLEITEIYFGHEGGDFTEDWFEITNTGDVAWVSGVDAALYYDDDSQDAATADLIEGLVDIIAGESVVVMIGNAADADAFESVWSPDIDLTTVEIGYVDGAGLGKNGDYVTLWLGDPNVTMADPIDYKGYPAPVIEENDGQSYDVRLEEYSSVGNPSGAVQTTAVDSELNVPGVGSPGRSSAPTYFSKLKITEIFSGQSGDKLTADWFEITNGSDKNWVSGVDFDLYYDDDSADPEDATLIEGLTTIPAGMTAIVVIGEEVDVTQFTNVWSPDIDLSEVSIGWTEGAGLGGGGDVVTLWSGDVHSTTPVSASYPDASAADGQSYDVELSLFSTVGNGNGAVQTTAVNADTSGVPNVGSPGISGNKSANANAPSIVADVASTTRRLNIQENLNSFVSGVINDPTDPAATSGIVFTLSDLSTAVEDLTLSAVSSDLSVVSAEGLVISGTGANRTLQIVPSGVGFSTITVTVTDTESDPLTSSYTISYAASFAAASPSTSRFHTGVSDGSTAIPVGTDYMWVGDDENQTIRLYDRNNSGFPLKEINFDANVGSAEIDIEGSFQDDMYIYWMGSHIEPERSSIFSVSPSGSDVNSDLTYVGKYTGLRQDLIDWDASNEHGLGANYYNMAATLELEAMTADPNNADGAILALRSPFLNEEALIIPISNFKALATAATEMPQGSAVFGSTYTLDLYGREFRSIECAANGCLIVAGPSPDGKVSDYRLFTWTGSSSDPAEMRAADIMSVVTVGAVEGLVGVPSVPFIGAAGNDVEVQLIVDTGTVDYYSSGEEAKDLEHVEWKKFRSEFINLGAVASAPVARPRDIVVTEIMVNPSQVDDNNGEWIELYNTTSEPIDLAGWYISDNGTDNHQINNGGSLMIAANGYLVIGVNSDVTVNGGVAVDYVANFTLDNTADEIIIKASDLALINTVAYDESNWSMVAGASLALQNADLDNSDPVNWCQASTVYGSGDFGTPGATNDCPVPATFDLRITEIWSGNVNGDDLTGDWFEITNFGDSDWVQGVDPELYYDDESADPSEADLIEGIASIPAGKSVIAVNGSSIADANEFRAVWSSVYDLEGVEIGWTDGAGLGAGGDAVTLFIGTPSVGSIIDAKTYPAATDGASYDLILEAFSVAGQGMGQLGTSIAVATATNNAAEAAVGSPGNKGVVNVTGFDLQITEIFSGQEGEKLTADWFEITNVGTTDWISGVDPNLYYDDESVDADDASLIEGLTSIAAGQRAIVIIDEEAAAMVFKSVWSPVIDLTTVQVGWTDGAGLGAGGDVVTLWAGDPSSTTPVDLAAYPDTELFDGKTFDVEKNAFSEVDYSKGVVRTMAINDLDVPNIGSPGNGAVVLQDALFVELKITEIFSGQEGDDLTADWFEITNTGSVDWNSTIDPALYYDDDSEDKDKATLIRGIESIPVGKSVIVMIEQQSAIADFETVWSPILDVSQFAIGWTDGAGLGAGGDAVTLWVGDPYQYKSTDVATYPTTELNDGQSYDVVLDAFSAVGNASGAGQTIATNADFGIPNTASPGNINFTPYLVNTVLDTNLGEGVVSVDVDLTGVFADADGDVLTLVATSSDESVVTVSLEGSILTISGHSEGAVTITLTATDKGLLSATTTFGVTVEETTEEEPIVEPIDPIALSSLDSPDVELVMYPNPTTGLLNIHAEGEQLTYAKIYDLGGQLVLTKNLNGSSTDSIDITGYTANMYLVHVYTQNGFKLLKINKN</sequence>
<dbReference type="Gene3D" id="2.60.40.1260">
    <property type="entry name" value="Lamin Tail domain"/>
    <property type="match status" value="1"/>
</dbReference>
<dbReference type="Gene3D" id="2.60.40.1080">
    <property type="match status" value="1"/>
</dbReference>
<evidence type="ECO:0000313" key="2">
    <source>
        <dbReference type="EMBL" id="UXP31562.1"/>
    </source>
</evidence>
<dbReference type="NCBIfam" id="TIGR04183">
    <property type="entry name" value="Por_Secre_tail"/>
    <property type="match status" value="1"/>
</dbReference>
<dbReference type="RefSeq" id="WP_262309001.1">
    <property type="nucleotide sequence ID" value="NZ_CP106679.1"/>
</dbReference>
<dbReference type="InterPro" id="IPR001322">
    <property type="entry name" value="Lamin_tail_dom"/>
</dbReference>
<proteinExistence type="predicted"/>
<name>A0ABY6CM31_9BACT</name>
<evidence type="ECO:0000259" key="1">
    <source>
        <dbReference type="PROSITE" id="PS51841"/>
    </source>
</evidence>
<feature type="domain" description="LTD" evidence="1">
    <location>
        <begin position="841"/>
        <end position="1000"/>
    </location>
</feature>
<evidence type="ECO:0000313" key="3">
    <source>
        <dbReference type="Proteomes" id="UP001065174"/>
    </source>
</evidence>